<reference evidence="1" key="2">
    <citation type="journal article" date="2015" name="Genome Announc.">
        <title>Draft Genome Sequence of Filamentous Marine Cyanobacterium Lyngbya confervoides Strain BDU141951.</title>
        <authorList>
            <person name="Chandrababunaidu M.M."/>
            <person name="Sen D."/>
            <person name="Tripathy S."/>
        </authorList>
    </citation>
    <scope>NUCLEOTIDE SEQUENCE</scope>
    <source>
        <strain evidence="1">BDU141951</strain>
    </source>
</reference>
<protein>
    <submittedName>
        <fullName evidence="1">Uncharacterized protein</fullName>
    </submittedName>
</protein>
<proteinExistence type="predicted"/>
<organism evidence="1">
    <name type="scientific">Lyngbya confervoides BDU141951</name>
    <dbReference type="NCBI Taxonomy" id="1574623"/>
    <lineage>
        <taxon>Bacteria</taxon>
        <taxon>Bacillati</taxon>
        <taxon>Cyanobacteriota</taxon>
        <taxon>Cyanophyceae</taxon>
        <taxon>Oscillatoriophycideae</taxon>
        <taxon>Oscillatoriales</taxon>
        <taxon>Microcoleaceae</taxon>
        <taxon>Lyngbya</taxon>
    </lineage>
</organism>
<dbReference type="AlphaFoldDB" id="A0A0C1YAR7"/>
<name>A0A0C1YAR7_9CYAN</name>
<gene>
    <name evidence="1" type="ORF">QQ91_001200</name>
</gene>
<accession>A0A0C1YAR7</accession>
<sequence>MKLVKKIVAGLLLLWGLPLSIWATVEAFNPNIPAEDKEGAIPALIFFGLPPIAISGLLIHSLRQQHQASEQKSDRELELLFLTELQANNGVVSPIIFATKTDLSLDDAKAYLDEKAVQLNGLYEATESGGIIYRFPI</sequence>
<dbReference type="EMBL" id="JTHE02000002">
    <property type="protein sequence ID" value="NEV65731.1"/>
    <property type="molecule type" value="Genomic_DNA"/>
</dbReference>
<evidence type="ECO:0000313" key="1">
    <source>
        <dbReference type="EMBL" id="NEV65731.1"/>
    </source>
</evidence>
<reference evidence="1" key="1">
    <citation type="submission" date="2014-11" db="EMBL/GenBank/DDBJ databases">
        <authorList>
            <person name="Malar M.C."/>
            <person name="Sen D."/>
            <person name="Tripathy S."/>
        </authorList>
    </citation>
    <scope>NUCLEOTIDE SEQUENCE</scope>
    <source>
        <strain evidence="1">BDU141951</strain>
    </source>
</reference>
<comment type="caution">
    <text evidence="1">The sequence shown here is derived from an EMBL/GenBank/DDBJ whole genome shotgun (WGS) entry which is preliminary data.</text>
</comment>
<reference evidence="1" key="3">
    <citation type="submission" date="2020-02" db="EMBL/GenBank/DDBJ databases">
        <authorList>
            <person name="Sarangi A.N."/>
            <person name="Ghosh S."/>
            <person name="Mukherjee M."/>
            <person name="Tripathy S."/>
        </authorList>
    </citation>
    <scope>NUCLEOTIDE SEQUENCE</scope>
    <source>
        <strain evidence="1">BDU141951</strain>
    </source>
</reference>